<keyword evidence="4" id="KW-1185">Reference proteome</keyword>
<dbReference type="InterPro" id="IPR002104">
    <property type="entry name" value="Integrase_catalytic"/>
</dbReference>
<dbReference type="InterPro" id="IPR013762">
    <property type="entry name" value="Integrase-like_cat_sf"/>
</dbReference>
<gene>
    <name evidence="3" type="ORF">H8923_16335</name>
</gene>
<dbReference type="PROSITE" id="PS51898">
    <property type="entry name" value="TYR_RECOMBINASE"/>
    <property type="match status" value="1"/>
</dbReference>
<evidence type="ECO:0000256" key="1">
    <source>
        <dbReference type="ARBA" id="ARBA00023172"/>
    </source>
</evidence>
<dbReference type="RefSeq" id="WP_153972956.1">
    <property type="nucleotide sequence ID" value="NZ_JACRWE010000014.1"/>
</dbReference>
<dbReference type="EMBL" id="JACRWE010000014">
    <property type="protein sequence ID" value="MBC5998319.1"/>
    <property type="molecule type" value="Genomic_DNA"/>
</dbReference>
<evidence type="ECO:0000313" key="3">
    <source>
        <dbReference type="EMBL" id="MBC5998319.1"/>
    </source>
</evidence>
<keyword evidence="1" id="KW-0233">DNA recombination</keyword>
<proteinExistence type="predicted"/>
<dbReference type="PANTHER" id="PTHR30349">
    <property type="entry name" value="PHAGE INTEGRASE-RELATED"/>
    <property type="match status" value="1"/>
</dbReference>
<dbReference type="SUPFAM" id="SSF56349">
    <property type="entry name" value="DNA breaking-rejoining enzymes"/>
    <property type="match status" value="1"/>
</dbReference>
<dbReference type="InterPro" id="IPR050090">
    <property type="entry name" value="Tyrosine_recombinase_XerCD"/>
</dbReference>
<evidence type="ECO:0000313" key="4">
    <source>
        <dbReference type="Proteomes" id="UP000609849"/>
    </source>
</evidence>
<dbReference type="Gene3D" id="1.10.443.10">
    <property type="entry name" value="Intergrase catalytic core"/>
    <property type="match status" value="1"/>
</dbReference>
<accession>A0ABR7JTT0</accession>
<name>A0ABR7JTT0_9FIRM</name>
<sequence length="219" mass="26141">MTQKQVKPRKNAPYPIMHYEQVLDIADYLEANSIRFGRRNKMLFILGCTTGYRTGDLLELKVRDVRIALDMGYFIIYENKVNKNGQEFVKKKKPRKAEILPEVEELLYQYIEGKENYEYMFPSNKKNSEKGHITVDCISREIKKAAKYFGLKNITAHSMRKTYGWDQYVSSNYNIEYVRDLFNHESSEYTRWYIMINEIESKKYKRSLAKFVSPFNKKK</sequence>
<dbReference type="Proteomes" id="UP000609849">
    <property type="component" value="Unassembled WGS sequence"/>
</dbReference>
<organism evidence="3 4">
    <name type="scientific">Romboutsia faecis</name>
    <dbReference type="NCBI Taxonomy" id="2764597"/>
    <lineage>
        <taxon>Bacteria</taxon>
        <taxon>Bacillati</taxon>
        <taxon>Bacillota</taxon>
        <taxon>Clostridia</taxon>
        <taxon>Peptostreptococcales</taxon>
        <taxon>Peptostreptococcaceae</taxon>
        <taxon>Romboutsia</taxon>
    </lineage>
</organism>
<evidence type="ECO:0000259" key="2">
    <source>
        <dbReference type="PROSITE" id="PS51898"/>
    </source>
</evidence>
<protein>
    <submittedName>
        <fullName evidence="3">Tyrosine-type recombinase/integrase</fullName>
    </submittedName>
</protein>
<comment type="caution">
    <text evidence="3">The sequence shown here is derived from an EMBL/GenBank/DDBJ whole genome shotgun (WGS) entry which is preliminary data.</text>
</comment>
<dbReference type="InterPro" id="IPR011010">
    <property type="entry name" value="DNA_brk_join_enz"/>
</dbReference>
<feature type="domain" description="Tyr recombinase" evidence="2">
    <location>
        <begin position="12"/>
        <end position="206"/>
    </location>
</feature>
<dbReference type="Pfam" id="PF00589">
    <property type="entry name" value="Phage_integrase"/>
    <property type="match status" value="1"/>
</dbReference>
<reference evidence="3 4" key="1">
    <citation type="submission" date="2020-08" db="EMBL/GenBank/DDBJ databases">
        <authorList>
            <person name="Liu C."/>
            <person name="Sun Q."/>
        </authorList>
    </citation>
    <scope>NUCLEOTIDE SEQUENCE [LARGE SCALE GENOMIC DNA]</scope>
    <source>
        <strain evidence="3 4">NSJ-18</strain>
    </source>
</reference>
<dbReference type="PANTHER" id="PTHR30349:SF82">
    <property type="entry name" value="INTEGRASE_RECOMBINASE YOEC-RELATED"/>
    <property type="match status" value="1"/>
</dbReference>